<keyword evidence="3" id="KW-0964">Secreted</keyword>
<dbReference type="SMART" id="SM00708">
    <property type="entry name" value="PhBP"/>
    <property type="match status" value="1"/>
</dbReference>
<dbReference type="OMA" id="HQLNQCI"/>
<gene>
    <name evidence="7" type="primary">Dwil\Obp19c</name>
    <name evidence="7" type="ORF">Dwil_GK19718</name>
</gene>
<accession>B4MTE8</accession>
<dbReference type="OrthoDB" id="8004770at2759"/>
<evidence type="ECO:0000256" key="5">
    <source>
        <dbReference type="ARBA" id="ARBA00023157"/>
    </source>
</evidence>
<name>B4MTE8_DROWI</name>
<dbReference type="GO" id="GO:0005549">
    <property type="term" value="F:odorant binding"/>
    <property type="evidence" value="ECO:0007669"/>
    <property type="project" value="InterPro"/>
</dbReference>
<protein>
    <submittedName>
        <fullName evidence="7">Odorant-binding protein 19c</fullName>
    </submittedName>
</protein>
<organism evidence="7 8">
    <name type="scientific">Drosophila willistoni</name>
    <name type="common">Fruit fly</name>
    <dbReference type="NCBI Taxonomy" id="7260"/>
    <lineage>
        <taxon>Eukaryota</taxon>
        <taxon>Metazoa</taxon>
        <taxon>Ecdysozoa</taxon>
        <taxon>Arthropoda</taxon>
        <taxon>Hexapoda</taxon>
        <taxon>Insecta</taxon>
        <taxon>Pterygota</taxon>
        <taxon>Neoptera</taxon>
        <taxon>Endopterygota</taxon>
        <taxon>Diptera</taxon>
        <taxon>Brachycera</taxon>
        <taxon>Muscomorpha</taxon>
        <taxon>Ephydroidea</taxon>
        <taxon>Drosophilidae</taxon>
        <taxon>Drosophila</taxon>
        <taxon>Sophophora</taxon>
    </lineage>
</organism>
<evidence type="ECO:0000256" key="4">
    <source>
        <dbReference type="ARBA" id="ARBA00022729"/>
    </source>
</evidence>
<dbReference type="KEGG" id="dwi:6641402"/>
<dbReference type="Pfam" id="PF01395">
    <property type="entry name" value="PBP_GOBP"/>
    <property type="match status" value="1"/>
</dbReference>
<evidence type="ECO:0000256" key="6">
    <source>
        <dbReference type="SAM" id="SignalP"/>
    </source>
</evidence>
<dbReference type="FunCoup" id="B4MTE8">
    <property type="interactions" value="41"/>
</dbReference>
<dbReference type="Proteomes" id="UP000007798">
    <property type="component" value="Unassembled WGS sequence"/>
</dbReference>
<feature type="signal peptide" evidence="6">
    <location>
        <begin position="1"/>
        <end position="26"/>
    </location>
</feature>
<reference evidence="7 8" key="1">
    <citation type="journal article" date="2007" name="Nature">
        <title>Evolution of genes and genomes on the Drosophila phylogeny.</title>
        <authorList>
            <consortium name="Drosophila 12 Genomes Consortium"/>
            <person name="Clark A.G."/>
            <person name="Eisen M.B."/>
            <person name="Smith D.R."/>
            <person name="Bergman C.M."/>
            <person name="Oliver B."/>
            <person name="Markow T.A."/>
            <person name="Kaufman T.C."/>
            <person name="Kellis M."/>
            <person name="Gelbart W."/>
            <person name="Iyer V.N."/>
            <person name="Pollard D.A."/>
            <person name="Sackton T.B."/>
            <person name="Larracuente A.M."/>
            <person name="Singh N.D."/>
            <person name="Abad J.P."/>
            <person name="Abt D.N."/>
            <person name="Adryan B."/>
            <person name="Aguade M."/>
            <person name="Akashi H."/>
            <person name="Anderson W.W."/>
            <person name="Aquadro C.F."/>
            <person name="Ardell D.H."/>
            <person name="Arguello R."/>
            <person name="Artieri C.G."/>
            <person name="Barbash D.A."/>
            <person name="Barker D."/>
            <person name="Barsanti P."/>
            <person name="Batterham P."/>
            <person name="Batzoglou S."/>
            <person name="Begun D."/>
            <person name="Bhutkar A."/>
            <person name="Blanco E."/>
            <person name="Bosak S.A."/>
            <person name="Bradley R.K."/>
            <person name="Brand A.D."/>
            <person name="Brent M.R."/>
            <person name="Brooks A.N."/>
            <person name="Brown R.H."/>
            <person name="Butlin R.K."/>
            <person name="Caggese C."/>
            <person name="Calvi B.R."/>
            <person name="Bernardo de Carvalho A."/>
            <person name="Caspi A."/>
            <person name="Castrezana S."/>
            <person name="Celniker S.E."/>
            <person name="Chang J.L."/>
            <person name="Chapple C."/>
            <person name="Chatterji S."/>
            <person name="Chinwalla A."/>
            <person name="Civetta A."/>
            <person name="Clifton S.W."/>
            <person name="Comeron J.M."/>
            <person name="Costello J.C."/>
            <person name="Coyne J.A."/>
            <person name="Daub J."/>
            <person name="David R.G."/>
            <person name="Delcher A.L."/>
            <person name="Delehaunty K."/>
            <person name="Do C.B."/>
            <person name="Ebling H."/>
            <person name="Edwards K."/>
            <person name="Eickbush T."/>
            <person name="Evans J.D."/>
            <person name="Filipski A."/>
            <person name="Findeiss S."/>
            <person name="Freyhult E."/>
            <person name="Fulton L."/>
            <person name="Fulton R."/>
            <person name="Garcia A.C."/>
            <person name="Gardiner A."/>
            <person name="Garfield D.A."/>
            <person name="Garvin B.E."/>
            <person name="Gibson G."/>
            <person name="Gilbert D."/>
            <person name="Gnerre S."/>
            <person name="Godfrey J."/>
            <person name="Good R."/>
            <person name="Gotea V."/>
            <person name="Gravely B."/>
            <person name="Greenberg A.J."/>
            <person name="Griffiths-Jones S."/>
            <person name="Gross S."/>
            <person name="Guigo R."/>
            <person name="Gustafson E.A."/>
            <person name="Haerty W."/>
            <person name="Hahn M.W."/>
            <person name="Halligan D.L."/>
            <person name="Halpern A.L."/>
            <person name="Halter G.M."/>
            <person name="Han M.V."/>
            <person name="Heger A."/>
            <person name="Hillier L."/>
            <person name="Hinrichs A.S."/>
            <person name="Holmes I."/>
            <person name="Hoskins R.A."/>
            <person name="Hubisz M.J."/>
            <person name="Hultmark D."/>
            <person name="Huntley M.A."/>
            <person name="Jaffe D.B."/>
            <person name="Jagadeeshan S."/>
            <person name="Jeck W.R."/>
            <person name="Johnson J."/>
            <person name="Jones C.D."/>
            <person name="Jordan W.C."/>
            <person name="Karpen G.H."/>
            <person name="Kataoka E."/>
            <person name="Keightley P.D."/>
            <person name="Kheradpour P."/>
            <person name="Kirkness E.F."/>
            <person name="Koerich L.B."/>
            <person name="Kristiansen K."/>
            <person name="Kudrna D."/>
            <person name="Kulathinal R.J."/>
            <person name="Kumar S."/>
            <person name="Kwok R."/>
            <person name="Lander E."/>
            <person name="Langley C.H."/>
            <person name="Lapoint R."/>
            <person name="Lazzaro B.P."/>
            <person name="Lee S.J."/>
            <person name="Levesque L."/>
            <person name="Li R."/>
            <person name="Lin C.F."/>
            <person name="Lin M.F."/>
            <person name="Lindblad-Toh K."/>
            <person name="Llopart A."/>
            <person name="Long M."/>
            <person name="Low L."/>
            <person name="Lozovsky E."/>
            <person name="Lu J."/>
            <person name="Luo M."/>
            <person name="Machado C.A."/>
            <person name="Makalowski W."/>
            <person name="Marzo M."/>
            <person name="Matsuda M."/>
            <person name="Matzkin L."/>
            <person name="McAllister B."/>
            <person name="McBride C.S."/>
            <person name="McKernan B."/>
            <person name="McKernan K."/>
            <person name="Mendez-Lago M."/>
            <person name="Minx P."/>
            <person name="Mollenhauer M.U."/>
            <person name="Montooth K."/>
            <person name="Mount S.M."/>
            <person name="Mu X."/>
            <person name="Myers E."/>
            <person name="Negre B."/>
            <person name="Newfeld S."/>
            <person name="Nielsen R."/>
            <person name="Noor M.A."/>
            <person name="O'Grady P."/>
            <person name="Pachter L."/>
            <person name="Papaceit M."/>
            <person name="Parisi M.J."/>
            <person name="Parisi M."/>
            <person name="Parts L."/>
            <person name="Pedersen J.S."/>
            <person name="Pesole G."/>
            <person name="Phillippy A.M."/>
            <person name="Ponting C.P."/>
            <person name="Pop M."/>
            <person name="Porcelli D."/>
            <person name="Powell J.R."/>
            <person name="Prohaska S."/>
            <person name="Pruitt K."/>
            <person name="Puig M."/>
            <person name="Quesneville H."/>
            <person name="Ram K.R."/>
            <person name="Rand D."/>
            <person name="Rasmussen M.D."/>
            <person name="Reed L.K."/>
            <person name="Reenan R."/>
            <person name="Reily A."/>
            <person name="Remington K.A."/>
            <person name="Rieger T.T."/>
            <person name="Ritchie M.G."/>
            <person name="Robin C."/>
            <person name="Rogers Y.H."/>
            <person name="Rohde C."/>
            <person name="Rozas J."/>
            <person name="Rubenfield M.J."/>
            <person name="Ruiz A."/>
            <person name="Russo S."/>
            <person name="Salzberg S.L."/>
            <person name="Sanchez-Gracia A."/>
            <person name="Saranga D.J."/>
            <person name="Sato H."/>
            <person name="Schaeffer S.W."/>
            <person name="Schatz M.C."/>
            <person name="Schlenke T."/>
            <person name="Schwartz R."/>
            <person name="Segarra C."/>
            <person name="Singh R.S."/>
            <person name="Sirot L."/>
            <person name="Sirota M."/>
            <person name="Sisneros N.B."/>
            <person name="Smith C.D."/>
            <person name="Smith T.F."/>
            <person name="Spieth J."/>
            <person name="Stage D.E."/>
            <person name="Stark A."/>
            <person name="Stephan W."/>
            <person name="Strausberg R.L."/>
            <person name="Strempel S."/>
            <person name="Sturgill D."/>
            <person name="Sutton G."/>
            <person name="Sutton G.G."/>
            <person name="Tao W."/>
            <person name="Teichmann S."/>
            <person name="Tobari Y.N."/>
            <person name="Tomimura Y."/>
            <person name="Tsolas J.M."/>
            <person name="Valente V.L."/>
            <person name="Venter E."/>
            <person name="Venter J.C."/>
            <person name="Vicario S."/>
            <person name="Vieira F.G."/>
            <person name="Vilella A.J."/>
            <person name="Villasante A."/>
            <person name="Walenz B."/>
            <person name="Wang J."/>
            <person name="Wasserman M."/>
            <person name="Watts T."/>
            <person name="Wilson D."/>
            <person name="Wilson R.K."/>
            <person name="Wing R.A."/>
            <person name="Wolfner M.F."/>
            <person name="Wong A."/>
            <person name="Wong G.K."/>
            <person name="Wu C.I."/>
            <person name="Wu G."/>
            <person name="Yamamoto D."/>
            <person name="Yang H.P."/>
            <person name="Yang S.P."/>
            <person name="Yorke J.A."/>
            <person name="Yoshida K."/>
            <person name="Zdobnov E."/>
            <person name="Zhang P."/>
            <person name="Zhang Y."/>
            <person name="Zimin A.V."/>
            <person name="Baldwin J."/>
            <person name="Abdouelleil A."/>
            <person name="Abdulkadir J."/>
            <person name="Abebe A."/>
            <person name="Abera B."/>
            <person name="Abreu J."/>
            <person name="Acer S.C."/>
            <person name="Aftuck L."/>
            <person name="Alexander A."/>
            <person name="An P."/>
            <person name="Anderson E."/>
            <person name="Anderson S."/>
            <person name="Arachi H."/>
            <person name="Azer M."/>
            <person name="Bachantsang P."/>
            <person name="Barry A."/>
            <person name="Bayul T."/>
            <person name="Berlin A."/>
            <person name="Bessette D."/>
            <person name="Bloom T."/>
            <person name="Blye J."/>
            <person name="Boguslavskiy L."/>
            <person name="Bonnet C."/>
            <person name="Boukhgalter B."/>
            <person name="Bourzgui I."/>
            <person name="Brown A."/>
            <person name="Cahill P."/>
            <person name="Channer S."/>
            <person name="Cheshatsang Y."/>
            <person name="Chuda L."/>
            <person name="Citroen M."/>
            <person name="Collymore A."/>
            <person name="Cooke P."/>
            <person name="Costello M."/>
            <person name="D'Aco K."/>
            <person name="Daza R."/>
            <person name="De Haan G."/>
            <person name="DeGray S."/>
            <person name="DeMaso C."/>
            <person name="Dhargay N."/>
            <person name="Dooley K."/>
            <person name="Dooley E."/>
            <person name="Doricent M."/>
            <person name="Dorje P."/>
            <person name="Dorjee K."/>
            <person name="Dupes A."/>
            <person name="Elong R."/>
            <person name="Falk J."/>
            <person name="Farina A."/>
            <person name="Faro S."/>
            <person name="Ferguson D."/>
            <person name="Fisher S."/>
            <person name="Foley C.D."/>
            <person name="Franke A."/>
            <person name="Friedrich D."/>
            <person name="Gadbois L."/>
            <person name="Gearin G."/>
            <person name="Gearin C.R."/>
            <person name="Giannoukos G."/>
            <person name="Goode T."/>
            <person name="Graham J."/>
            <person name="Grandbois E."/>
            <person name="Grewal S."/>
            <person name="Gyaltsen K."/>
            <person name="Hafez N."/>
            <person name="Hagos B."/>
            <person name="Hall J."/>
            <person name="Henson C."/>
            <person name="Hollinger A."/>
            <person name="Honan T."/>
            <person name="Huard M.D."/>
            <person name="Hughes L."/>
            <person name="Hurhula B."/>
            <person name="Husby M.E."/>
            <person name="Kamat A."/>
            <person name="Kanga B."/>
            <person name="Kashin S."/>
            <person name="Khazanovich D."/>
            <person name="Kisner P."/>
            <person name="Lance K."/>
            <person name="Lara M."/>
            <person name="Lee W."/>
            <person name="Lennon N."/>
            <person name="Letendre F."/>
            <person name="LeVine R."/>
            <person name="Lipovsky A."/>
            <person name="Liu X."/>
            <person name="Liu J."/>
            <person name="Liu S."/>
            <person name="Lokyitsang T."/>
            <person name="Lokyitsang Y."/>
            <person name="Lubonja R."/>
            <person name="Lui A."/>
            <person name="MacDonald P."/>
            <person name="Magnisalis V."/>
            <person name="Maru K."/>
            <person name="Matthews C."/>
            <person name="McCusker W."/>
            <person name="McDonough S."/>
            <person name="Mehta T."/>
            <person name="Meldrim J."/>
            <person name="Meneus L."/>
            <person name="Mihai O."/>
            <person name="Mihalev A."/>
            <person name="Mihova T."/>
            <person name="Mittelman R."/>
            <person name="Mlenga V."/>
            <person name="Montmayeur A."/>
            <person name="Mulrain L."/>
            <person name="Navidi A."/>
            <person name="Naylor J."/>
            <person name="Negash T."/>
            <person name="Nguyen T."/>
            <person name="Nguyen N."/>
            <person name="Nicol R."/>
            <person name="Norbu C."/>
            <person name="Norbu N."/>
            <person name="Novod N."/>
            <person name="O'Neill B."/>
            <person name="Osman S."/>
            <person name="Markiewicz E."/>
            <person name="Oyono O.L."/>
            <person name="Patti C."/>
            <person name="Phunkhang P."/>
            <person name="Pierre F."/>
            <person name="Priest M."/>
            <person name="Raghuraman S."/>
            <person name="Rege F."/>
            <person name="Reyes R."/>
            <person name="Rise C."/>
            <person name="Rogov P."/>
            <person name="Ross K."/>
            <person name="Ryan E."/>
            <person name="Settipalli S."/>
            <person name="Shea T."/>
            <person name="Sherpa N."/>
            <person name="Shi L."/>
            <person name="Shih D."/>
            <person name="Sparrow T."/>
            <person name="Spaulding J."/>
            <person name="Stalker J."/>
            <person name="Stange-Thomann N."/>
            <person name="Stavropoulos S."/>
            <person name="Stone C."/>
            <person name="Strader C."/>
            <person name="Tesfaye S."/>
            <person name="Thomson T."/>
            <person name="Thoulutsang Y."/>
            <person name="Thoulutsang D."/>
            <person name="Topham K."/>
            <person name="Topping I."/>
            <person name="Tsamla T."/>
            <person name="Vassiliev H."/>
            <person name="Vo A."/>
            <person name="Wangchuk T."/>
            <person name="Wangdi T."/>
            <person name="Weiand M."/>
            <person name="Wilkinson J."/>
            <person name="Wilson A."/>
            <person name="Yadav S."/>
            <person name="Young G."/>
            <person name="Yu Q."/>
            <person name="Zembek L."/>
            <person name="Zhong D."/>
            <person name="Zimmer A."/>
            <person name="Zwirko Z."/>
            <person name="Jaffe D.B."/>
            <person name="Alvarez P."/>
            <person name="Brockman W."/>
            <person name="Butler J."/>
            <person name="Chin C."/>
            <person name="Gnerre S."/>
            <person name="Grabherr M."/>
            <person name="Kleber M."/>
            <person name="Mauceli E."/>
            <person name="MacCallum I."/>
        </authorList>
    </citation>
    <scope>NUCLEOTIDE SEQUENCE [LARGE SCALE GENOMIC DNA]</scope>
    <source>
        <strain evidence="8">Tucson 14030-0811.24</strain>
    </source>
</reference>
<keyword evidence="8" id="KW-1185">Reference proteome</keyword>
<dbReference type="STRING" id="7260.B4MTE8"/>
<keyword evidence="5" id="KW-1015">Disulfide bond</keyword>
<dbReference type="SMR" id="B4MTE8"/>
<dbReference type="InterPro" id="IPR006170">
    <property type="entry name" value="PBP/GOBP"/>
</dbReference>
<feature type="chain" id="PRO_5002818544" evidence="6">
    <location>
        <begin position="27"/>
        <end position="185"/>
    </location>
</feature>
<dbReference type="EMBL" id="CH963851">
    <property type="protein sequence ID" value="EDW75387.1"/>
    <property type="molecule type" value="Genomic_DNA"/>
</dbReference>
<dbReference type="AlphaFoldDB" id="B4MTE8"/>
<dbReference type="PhylomeDB" id="B4MTE8"/>
<evidence type="ECO:0000256" key="3">
    <source>
        <dbReference type="ARBA" id="ARBA00022525"/>
    </source>
</evidence>
<dbReference type="PANTHER" id="PTHR11857">
    <property type="entry name" value="ODORANT BINDING PROTEIN-RELATED"/>
    <property type="match status" value="1"/>
</dbReference>
<dbReference type="CDD" id="cd23992">
    <property type="entry name" value="PBP_GOBP"/>
    <property type="match status" value="1"/>
</dbReference>
<evidence type="ECO:0000256" key="2">
    <source>
        <dbReference type="ARBA" id="ARBA00008098"/>
    </source>
</evidence>
<dbReference type="Gene3D" id="1.10.238.20">
    <property type="entry name" value="Pheromone/general odorant binding protein domain"/>
    <property type="match status" value="1"/>
</dbReference>
<evidence type="ECO:0000313" key="8">
    <source>
        <dbReference type="Proteomes" id="UP000007798"/>
    </source>
</evidence>
<dbReference type="PANTHER" id="PTHR11857:SF43">
    <property type="entry name" value="GEO07291P1-RELATED"/>
    <property type="match status" value="1"/>
</dbReference>
<dbReference type="InParanoid" id="B4MTE8"/>
<comment type="subcellular location">
    <subcellularLocation>
        <location evidence="1">Secreted</location>
    </subcellularLocation>
</comment>
<evidence type="ECO:0000256" key="1">
    <source>
        <dbReference type="ARBA" id="ARBA00004613"/>
    </source>
</evidence>
<proteinExistence type="inferred from homology"/>
<dbReference type="GO" id="GO:0007608">
    <property type="term" value="P:sensory perception of smell"/>
    <property type="evidence" value="ECO:0007669"/>
    <property type="project" value="TreeGrafter"/>
</dbReference>
<keyword evidence="4 6" id="KW-0732">Signal</keyword>
<comment type="similarity">
    <text evidence="2">Belongs to the PBP/GOBP family.</text>
</comment>
<dbReference type="GO" id="GO:0005615">
    <property type="term" value="C:extracellular space"/>
    <property type="evidence" value="ECO:0007669"/>
    <property type="project" value="TreeGrafter"/>
</dbReference>
<dbReference type="eggNOG" id="ENOG502T81A">
    <property type="taxonomic scope" value="Eukaryota"/>
</dbReference>
<sequence>MMELEAQKKITLCLSLLCLFAFQVKAQTKIKPKTLDVRQPLDLTSLLGGGGRGSQPIWTLMDQNLPQIQQMVDTSKSECLKQLKMPKQQRPLMRETRPTEQEKCLLECVLKKIKIMDGNNKLSLPQVEKLTSLVTNNNKVAIALSCSLAQNCNRLITTKSPCEAAHQINQCISRQLENNRVKLKW</sequence>
<evidence type="ECO:0000313" key="7">
    <source>
        <dbReference type="EMBL" id="EDW75387.1"/>
    </source>
</evidence>
<dbReference type="SUPFAM" id="SSF47565">
    <property type="entry name" value="Insect pheromone/odorant-binding proteins"/>
    <property type="match status" value="1"/>
</dbReference>
<dbReference type="HOGENOM" id="CLU_1534137_0_0_1"/>
<dbReference type="InterPro" id="IPR036728">
    <property type="entry name" value="PBP_GOBP_sf"/>
</dbReference>